<dbReference type="Proteomes" id="UP000604046">
    <property type="component" value="Unassembled WGS sequence"/>
</dbReference>
<dbReference type="AlphaFoldDB" id="A0A812G676"/>
<dbReference type="InterPro" id="IPR029063">
    <property type="entry name" value="SAM-dependent_MTases_sf"/>
</dbReference>
<dbReference type="EMBL" id="CAJNDS010000002">
    <property type="protein sequence ID" value="CAE6911372.1"/>
    <property type="molecule type" value="Genomic_DNA"/>
</dbReference>
<comment type="caution">
    <text evidence="2">The sequence shown here is derived from an EMBL/GenBank/DDBJ whole genome shotgun (WGS) entry which is preliminary data.</text>
</comment>
<evidence type="ECO:0000259" key="1">
    <source>
        <dbReference type="Pfam" id="PF05175"/>
    </source>
</evidence>
<accession>A0A812G676</accession>
<dbReference type="Gene3D" id="3.40.50.150">
    <property type="entry name" value="Vaccinia Virus protein VP39"/>
    <property type="match status" value="1"/>
</dbReference>
<dbReference type="GO" id="GO:0003676">
    <property type="term" value="F:nucleic acid binding"/>
    <property type="evidence" value="ECO:0007669"/>
    <property type="project" value="InterPro"/>
</dbReference>
<gene>
    <name evidence="2" type="ORF">SNAT2548_LOCUS110</name>
</gene>
<name>A0A812G676_9DINO</name>
<reference evidence="2" key="1">
    <citation type="submission" date="2021-02" db="EMBL/GenBank/DDBJ databases">
        <authorList>
            <person name="Dougan E. K."/>
            <person name="Rhodes N."/>
            <person name="Thang M."/>
            <person name="Chan C."/>
        </authorList>
    </citation>
    <scope>NUCLEOTIDE SEQUENCE</scope>
</reference>
<dbReference type="SUPFAM" id="SSF53335">
    <property type="entry name" value="S-adenosyl-L-methionine-dependent methyltransferases"/>
    <property type="match status" value="1"/>
</dbReference>
<keyword evidence="3" id="KW-1185">Reference proteome</keyword>
<dbReference type="InterPro" id="IPR002052">
    <property type="entry name" value="DNA_methylase_N6_adenine_CS"/>
</dbReference>
<dbReference type="GO" id="GO:0032259">
    <property type="term" value="P:methylation"/>
    <property type="evidence" value="ECO:0007669"/>
    <property type="project" value="InterPro"/>
</dbReference>
<dbReference type="GO" id="GO:0008757">
    <property type="term" value="F:S-adenosylmethionine-dependent methyltransferase activity"/>
    <property type="evidence" value="ECO:0007669"/>
    <property type="project" value="UniProtKB-ARBA"/>
</dbReference>
<evidence type="ECO:0000313" key="2">
    <source>
        <dbReference type="EMBL" id="CAE6911372.1"/>
    </source>
</evidence>
<dbReference type="Pfam" id="PF05175">
    <property type="entry name" value="MTS"/>
    <property type="match status" value="1"/>
</dbReference>
<dbReference type="InterPro" id="IPR007848">
    <property type="entry name" value="Small_mtfrase_dom"/>
</dbReference>
<proteinExistence type="predicted"/>
<evidence type="ECO:0000313" key="3">
    <source>
        <dbReference type="Proteomes" id="UP000604046"/>
    </source>
</evidence>
<dbReference type="CDD" id="cd02440">
    <property type="entry name" value="AdoMet_MTases"/>
    <property type="match status" value="1"/>
</dbReference>
<organism evidence="2 3">
    <name type="scientific">Symbiodinium natans</name>
    <dbReference type="NCBI Taxonomy" id="878477"/>
    <lineage>
        <taxon>Eukaryota</taxon>
        <taxon>Sar</taxon>
        <taxon>Alveolata</taxon>
        <taxon>Dinophyceae</taxon>
        <taxon>Suessiales</taxon>
        <taxon>Symbiodiniaceae</taxon>
        <taxon>Symbiodinium</taxon>
    </lineage>
</organism>
<dbReference type="PROSITE" id="PS00092">
    <property type="entry name" value="N6_MTASE"/>
    <property type="match status" value="1"/>
</dbReference>
<sequence>MRGSAFIAGRVAGRCQLTAAEAAAASLAASAVASKAVYHDPTVLRKAPMHHQLVEADITKEWRRAQLEAFPSKYHGYRLAVPESASGDDWFPTPHGITCTDACFAFPEIFRGKDVVELGGGIGNQTILLIHAQARSVTVTEIDDSRHNQNRAMLELNKGLLHNLDGTGSVVTYIVQDWMRFKFRADVIITNPPFCMSGQPRRRHFIDALCHLSRDALTEDGKLVFSQSSMADVEQTLQTLKEYAFDAKIILSADFYWRDYYAKDEKFLEEVDELQQRTGGKAYYTKGGKRVERIYVVEATKKPFEPNLKH</sequence>
<feature type="domain" description="Methyltransferase small" evidence="1">
    <location>
        <begin position="111"/>
        <end position="239"/>
    </location>
</feature>
<protein>
    <recommendedName>
        <fullName evidence="1">Methyltransferase small domain-containing protein</fullName>
    </recommendedName>
</protein>